<organism evidence="1 2">
    <name type="scientific">Popillia japonica</name>
    <name type="common">Japanese beetle</name>
    <dbReference type="NCBI Taxonomy" id="7064"/>
    <lineage>
        <taxon>Eukaryota</taxon>
        <taxon>Metazoa</taxon>
        <taxon>Ecdysozoa</taxon>
        <taxon>Arthropoda</taxon>
        <taxon>Hexapoda</taxon>
        <taxon>Insecta</taxon>
        <taxon>Pterygota</taxon>
        <taxon>Neoptera</taxon>
        <taxon>Endopterygota</taxon>
        <taxon>Coleoptera</taxon>
        <taxon>Polyphaga</taxon>
        <taxon>Scarabaeiformia</taxon>
        <taxon>Scarabaeidae</taxon>
        <taxon>Rutelinae</taxon>
        <taxon>Popillia</taxon>
    </lineage>
</organism>
<evidence type="ECO:0000313" key="2">
    <source>
        <dbReference type="Proteomes" id="UP001458880"/>
    </source>
</evidence>
<name>A0AAW1MFY0_POPJA</name>
<dbReference type="Proteomes" id="UP001458880">
    <property type="component" value="Unassembled WGS sequence"/>
</dbReference>
<proteinExistence type="predicted"/>
<dbReference type="EMBL" id="JASPKY010000046">
    <property type="protein sequence ID" value="KAK9745670.1"/>
    <property type="molecule type" value="Genomic_DNA"/>
</dbReference>
<comment type="caution">
    <text evidence="1">The sequence shown here is derived from an EMBL/GenBank/DDBJ whole genome shotgun (WGS) entry which is preliminary data.</text>
</comment>
<keyword evidence="2" id="KW-1185">Reference proteome</keyword>
<sequence length="122" mass="13502">MSTTMFKTKKNEKRAIEKTPMRVEAVARAPICARELLALPMEGAPFWKGHHSQVGVIEGTKCRSVGPQAVGGDQSIRAATVPLARRKDFRIGRSNSRCHLGLKNNVSACTERHTHIRQRASI</sequence>
<reference evidence="1 2" key="1">
    <citation type="journal article" date="2024" name="BMC Genomics">
        <title>De novo assembly and annotation of Popillia japonica's genome with initial clues to its potential as an invasive pest.</title>
        <authorList>
            <person name="Cucini C."/>
            <person name="Boschi S."/>
            <person name="Funari R."/>
            <person name="Cardaioli E."/>
            <person name="Iannotti N."/>
            <person name="Marturano G."/>
            <person name="Paoli F."/>
            <person name="Bruttini M."/>
            <person name="Carapelli A."/>
            <person name="Frati F."/>
            <person name="Nardi F."/>
        </authorList>
    </citation>
    <scope>NUCLEOTIDE SEQUENCE [LARGE SCALE GENOMIC DNA]</scope>
    <source>
        <strain evidence="1">DMR45628</strain>
    </source>
</reference>
<dbReference type="AlphaFoldDB" id="A0AAW1MFY0"/>
<evidence type="ECO:0000313" key="1">
    <source>
        <dbReference type="EMBL" id="KAK9745670.1"/>
    </source>
</evidence>
<protein>
    <submittedName>
        <fullName evidence="1">Uncharacterized protein</fullName>
    </submittedName>
</protein>
<gene>
    <name evidence="1" type="ORF">QE152_g6730</name>
</gene>
<accession>A0AAW1MFY0</accession>